<feature type="region of interest" description="Disordered" evidence="1">
    <location>
        <begin position="35"/>
        <end position="64"/>
    </location>
</feature>
<organism evidence="2">
    <name type="scientific">bioreactor metagenome</name>
    <dbReference type="NCBI Taxonomy" id="1076179"/>
    <lineage>
        <taxon>unclassified sequences</taxon>
        <taxon>metagenomes</taxon>
        <taxon>ecological metagenomes</taxon>
    </lineage>
</organism>
<evidence type="ECO:0000256" key="1">
    <source>
        <dbReference type="SAM" id="MobiDB-lite"/>
    </source>
</evidence>
<proteinExistence type="predicted"/>
<name>A0A645E9P9_9ZZZZ</name>
<reference evidence="2" key="1">
    <citation type="submission" date="2019-08" db="EMBL/GenBank/DDBJ databases">
        <authorList>
            <person name="Kucharzyk K."/>
            <person name="Murdoch R.W."/>
            <person name="Higgins S."/>
            <person name="Loffler F."/>
        </authorList>
    </citation>
    <scope>NUCLEOTIDE SEQUENCE</scope>
</reference>
<protein>
    <submittedName>
        <fullName evidence="2">Uncharacterized protein</fullName>
    </submittedName>
</protein>
<gene>
    <name evidence="2" type="ORF">SDC9_145038</name>
</gene>
<evidence type="ECO:0000313" key="2">
    <source>
        <dbReference type="EMBL" id="MPM97858.1"/>
    </source>
</evidence>
<feature type="compositionally biased region" description="Polar residues" evidence="1">
    <location>
        <begin position="37"/>
        <end position="48"/>
    </location>
</feature>
<feature type="compositionally biased region" description="Basic and acidic residues" evidence="1">
    <location>
        <begin position="49"/>
        <end position="64"/>
    </location>
</feature>
<accession>A0A645E9P9</accession>
<dbReference type="AlphaFoldDB" id="A0A645E9P9"/>
<sequence>MEIMIVDHHRGHHYIFSFISRILIQHIVQLLHKEEGNNQQSKRNNILQKQEKLPGNDRYATHID</sequence>
<dbReference type="EMBL" id="VSSQ01044071">
    <property type="protein sequence ID" value="MPM97858.1"/>
    <property type="molecule type" value="Genomic_DNA"/>
</dbReference>
<comment type="caution">
    <text evidence="2">The sequence shown here is derived from an EMBL/GenBank/DDBJ whole genome shotgun (WGS) entry which is preliminary data.</text>
</comment>